<dbReference type="EMBL" id="JARH01001086">
    <property type="protein sequence ID" value="EXF73065.1"/>
    <property type="molecule type" value="Genomic_DNA"/>
</dbReference>
<evidence type="ECO:0000256" key="2">
    <source>
        <dbReference type="SAM" id="MobiDB-lite"/>
    </source>
</evidence>
<feature type="region of interest" description="Disordered" evidence="2">
    <location>
        <begin position="43"/>
        <end position="129"/>
    </location>
</feature>
<gene>
    <name evidence="4" type="ORF">CFIO01_11205</name>
</gene>
<feature type="domain" description="Septin-type G" evidence="3">
    <location>
        <begin position="207"/>
        <end position="508"/>
    </location>
</feature>
<comment type="caution">
    <text evidence="4">The sequence shown here is derived from an EMBL/GenBank/DDBJ whole genome shotgun (WGS) entry which is preliminary data.</text>
</comment>
<evidence type="ECO:0000313" key="5">
    <source>
        <dbReference type="Proteomes" id="UP000020467"/>
    </source>
</evidence>
<dbReference type="PANTHER" id="PTHR18884">
    <property type="entry name" value="SEPTIN"/>
    <property type="match status" value="1"/>
</dbReference>
<dbReference type="SUPFAM" id="SSF52540">
    <property type="entry name" value="P-loop containing nucleoside triphosphate hydrolases"/>
    <property type="match status" value="1"/>
</dbReference>
<dbReference type="KEGG" id="cfj:CFIO01_11205"/>
<dbReference type="AlphaFoldDB" id="A0A010Q8Q0"/>
<dbReference type="InterPro" id="IPR027417">
    <property type="entry name" value="P-loop_NTPase"/>
</dbReference>
<feature type="region of interest" description="Disordered" evidence="2">
    <location>
        <begin position="1"/>
        <end position="31"/>
    </location>
</feature>
<dbReference type="STRING" id="1445577.A0A010Q8Q0"/>
<keyword evidence="1" id="KW-0547">Nucleotide-binding</keyword>
<sequence length="676" mass="72759">MRPLAGCDSLPGNLSSGDGANENLASASQSTASQMSFILADEATMEASLPSHSFSAPRPREQRKQATSATPGDGSAQRRESGTAPPPTSRHTSSLQPHDVVSHRPNCTSNPSPAWIQTPPPPSLSQPLTPILYGVSGPCSAISSSSSRPNSLAGSLSEYQESFVMSAFGTSDAGRPQSIYSGEVAQQFIMPTINVPSRRPFTEAGKGLGRLKLLVAGKSGVGKTALIRTITQSCSHIVHVDPTVPVAMASKGFLPAKTIPNSPPISQGTFQITETLASTKPYPSWWKDSAFLSTTTTPTQPEDTILDRNICLVDTPGYQETCRPTDTMSQISQYVESYLQKSRLDGLEDHDVLKTISGSGGLLVDAVLYMIPCSGLSATDIHYLRQLEALTNVIPLIAHADTLTLEQTAATKKHIAQQLAEAGLGLFSFDTSTDGVGEQHIYAASSELGSDSEVMDASLLMSSEYVQPFVPSDLSQLLENIFCVNGATWLRHAAAAKLLGWRTRHPGSSNVSGFASKSEGSTDMWLMRPQAGSPTPLAMSRAPNYATCDERLCRVQLTNWAADLQRSLANEKRMQECRAWEQAAMLSREAWRDGRSASSGDGADMALTRTRGRGERRQPHRKRRHSTGSGLDWGLVRHQDPLGLLQLNADFRWQGWKTLEMVGGIGILGGLAWLLV</sequence>
<name>A0A010Q8Q0_9PEZI</name>
<evidence type="ECO:0000259" key="3">
    <source>
        <dbReference type="PROSITE" id="PS51719"/>
    </source>
</evidence>
<reference evidence="4 5" key="1">
    <citation type="submission" date="2014-02" db="EMBL/GenBank/DDBJ databases">
        <title>The genome sequence of Colletotrichum fioriniae PJ7.</title>
        <authorList>
            <person name="Baroncelli R."/>
            <person name="Thon M.R."/>
        </authorList>
    </citation>
    <scope>NUCLEOTIDE SEQUENCE [LARGE SCALE GENOMIC DNA]</scope>
    <source>
        <strain evidence="4 5">PJ7</strain>
    </source>
</reference>
<evidence type="ECO:0000256" key="1">
    <source>
        <dbReference type="RuleBase" id="RU004560"/>
    </source>
</evidence>
<dbReference type="GO" id="GO:0005525">
    <property type="term" value="F:GTP binding"/>
    <property type="evidence" value="ECO:0007669"/>
    <property type="project" value="UniProtKB-KW"/>
</dbReference>
<dbReference type="PROSITE" id="PS51719">
    <property type="entry name" value="G_SEPTIN"/>
    <property type="match status" value="1"/>
</dbReference>
<organism evidence="4 5">
    <name type="scientific">Colletotrichum fioriniae PJ7</name>
    <dbReference type="NCBI Taxonomy" id="1445577"/>
    <lineage>
        <taxon>Eukaryota</taxon>
        <taxon>Fungi</taxon>
        <taxon>Dikarya</taxon>
        <taxon>Ascomycota</taxon>
        <taxon>Pezizomycotina</taxon>
        <taxon>Sordariomycetes</taxon>
        <taxon>Hypocreomycetidae</taxon>
        <taxon>Glomerellales</taxon>
        <taxon>Glomerellaceae</taxon>
        <taxon>Colletotrichum</taxon>
        <taxon>Colletotrichum acutatum species complex</taxon>
    </lineage>
</organism>
<comment type="similarity">
    <text evidence="1">Belongs to the TRAFAC class TrmE-Era-EngA-EngB-Septin-like GTPase superfamily. Septin GTPase family.</text>
</comment>
<keyword evidence="4" id="KW-0346">Stress response</keyword>
<dbReference type="Proteomes" id="UP000020467">
    <property type="component" value="Unassembled WGS sequence"/>
</dbReference>
<keyword evidence="5" id="KW-1185">Reference proteome</keyword>
<dbReference type="Gene3D" id="3.40.50.300">
    <property type="entry name" value="P-loop containing nucleotide triphosphate hydrolases"/>
    <property type="match status" value="1"/>
</dbReference>
<dbReference type="OrthoDB" id="4150765at2759"/>
<dbReference type="Pfam" id="PF00735">
    <property type="entry name" value="Septin"/>
    <property type="match status" value="1"/>
</dbReference>
<dbReference type="eggNOG" id="KOG1547">
    <property type="taxonomic scope" value="Eukaryota"/>
</dbReference>
<proteinExistence type="inferred from homology"/>
<accession>A0A010Q8Q0</accession>
<dbReference type="HOGENOM" id="CLU_018628_0_0_1"/>
<feature type="region of interest" description="Disordered" evidence="2">
    <location>
        <begin position="591"/>
        <end position="630"/>
    </location>
</feature>
<protein>
    <submittedName>
        <fullName evidence="4">Heat shock protein</fullName>
    </submittedName>
</protein>
<evidence type="ECO:0000313" key="4">
    <source>
        <dbReference type="EMBL" id="EXF73065.1"/>
    </source>
</evidence>
<keyword evidence="1" id="KW-0342">GTP-binding</keyword>
<dbReference type="InterPro" id="IPR030379">
    <property type="entry name" value="G_SEPTIN_dom"/>
</dbReference>